<accession>A0A5B7HWN9</accession>
<keyword evidence="2" id="KW-1185">Reference proteome</keyword>
<dbReference type="EMBL" id="VSRR010038609">
    <property type="protein sequence ID" value="MPC74275.1"/>
    <property type="molecule type" value="Genomic_DNA"/>
</dbReference>
<organism evidence="1 2">
    <name type="scientific">Portunus trituberculatus</name>
    <name type="common">Swimming crab</name>
    <name type="synonym">Neptunus trituberculatus</name>
    <dbReference type="NCBI Taxonomy" id="210409"/>
    <lineage>
        <taxon>Eukaryota</taxon>
        <taxon>Metazoa</taxon>
        <taxon>Ecdysozoa</taxon>
        <taxon>Arthropoda</taxon>
        <taxon>Crustacea</taxon>
        <taxon>Multicrustacea</taxon>
        <taxon>Malacostraca</taxon>
        <taxon>Eumalacostraca</taxon>
        <taxon>Eucarida</taxon>
        <taxon>Decapoda</taxon>
        <taxon>Pleocyemata</taxon>
        <taxon>Brachyura</taxon>
        <taxon>Eubrachyura</taxon>
        <taxon>Portunoidea</taxon>
        <taxon>Portunidae</taxon>
        <taxon>Portuninae</taxon>
        <taxon>Portunus</taxon>
    </lineage>
</organism>
<evidence type="ECO:0000313" key="1">
    <source>
        <dbReference type="EMBL" id="MPC74275.1"/>
    </source>
</evidence>
<protein>
    <submittedName>
        <fullName evidence="1">Uncharacterized protein</fullName>
    </submittedName>
</protein>
<dbReference type="Proteomes" id="UP000324222">
    <property type="component" value="Unassembled WGS sequence"/>
</dbReference>
<name>A0A5B7HWN9_PORTR</name>
<proteinExistence type="predicted"/>
<gene>
    <name evidence="1" type="ORF">E2C01_068632</name>
</gene>
<reference evidence="1 2" key="1">
    <citation type="submission" date="2019-05" db="EMBL/GenBank/DDBJ databases">
        <title>Another draft genome of Portunus trituberculatus and its Hox gene families provides insights of decapod evolution.</title>
        <authorList>
            <person name="Jeong J.-H."/>
            <person name="Song I."/>
            <person name="Kim S."/>
            <person name="Choi T."/>
            <person name="Kim D."/>
            <person name="Ryu S."/>
            <person name="Kim W."/>
        </authorList>
    </citation>
    <scope>NUCLEOTIDE SEQUENCE [LARGE SCALE GENOMIC DNA]</scope>
    <source>
        <tissue evidence="1">Muscle</tissue>
    </source>
</reference>
<sequence length="61" mass="7163">MNMETRHCTEGIIGSPRLPKGKNHWQDKFRSRQRISRLIGKRCEILKILLMSWITVVKITG</sequence>
<comment type="caution">
    <text evidence="1">The sequence shown here is derived from an EMBL/GenBank/DDBJ whole genome shotgun (WGS) entry which is preliminary data.</text>
</comment>
<evidence type="ECO:0000313" key="2">
    <source>
        <dbReference type="Proteomes" id="UP000324222"/>
    </source>
</evidence>
<dbReference type="AlphaFoldDB" id="A0A5B7HWN9"/>